<feature type="compositionally biased region" description="Low complexity" evidence="1">
    <location>
        <begin position="93"/>
        <end position="104"/>
    </location>
</feature>
<dbReference type="InterPro" id="IPR002925">
    <property type="entry name" value="Dienelactn_hydro"/>
</dbReference>
<feature type="region of interest" description="Disordered" evidence="1">
    <location>
        <begin position="91"/>
        <end position="128"/>
    </location>
</feature>
<dbReference type="PANTHER" id="PTHR46623">
    <property type="entry name" value="CARBOXYMETHYLENEBUTENOLIDASE-RELATED"/>
    <property type="match status" value="1"/>
</dbReference>
<evidence type="ECO:0000259" key="2">
    <source>
        <dbReference type="Pfam" id="PF01738"/>
    </source>
</evidence>
<keyword evidence="3" id="KW-0378">Hydrolase</keyword>
<dbReference type="PANTHER" id="PTHR46623:SF6">
    <property type="entry name" value="ALPHA_BETA-HYDROLASES SUPERFAMILY PROTEIN"/>
    <property type="match status" value="1"/>
</dbReference>
<dbReference type="Gene3D" id="3.40.50.1820">
    <property type="entry name" value="alpha/beta hydrolase"/>
    <property type="match status" value="1"/>
</dbReference>
<feature type="domain" description="Dienelactone hydrolase" evidence="2">
    <location>
        <begin position="1"/>
        <end position="86"/>
    </location>
</feature>
<dbReference type="EMBL" id="CP002408">
    <property type="protein sequence ID" value="AFU59433.1"/>
    <property type="molecule type" value="Genomic_DNA"/>
</dbReference>
<dbReference type="SUPFAM" id="SSF53474">
    <property type="entry name" value="alpha/beta-Hydrolases"/>
    <property type="match status" value="1"/>
</dbReference>
<evidence type="ECO:0000256" key="1">
    <source>
        <dbReference type="SAM" id="MobiDB-lite"/>
    </source>
</evidence>
<dbReference type="KEGG" id="nga:Ngar_c25100"/>
<dbReference type="InterPro" id="IPR051049">
    <property type="entry name" value="Dienelactone_hydrolase-like"/>
</dbReference>
<dbReference type="BioCyc" id="CNIT1237085:G1324-2509-MONOMER"/>
<evidence type="ECO:0000313" key="3">
    <source>
        <dbReference type="EMBL" id="AFU59433.1"/>
    </source>
</evidence>
<evidence type="ECO:0000313" key="4">
    <source>
        <dbReference type="Proteomes" id="UP000008037"/>
    </source>
</evidence>
<dbReference type="InParanoid" id="K0IJN8"/>
<accession>K0IJN8</accession>
<dbReference type="Pfam" id="PF01738">
    <property type="entry name" value="DLH"/>
    <property type="match status" value="1"/>
</dbReference>
<gene>
    <name evidence="3" type="ordered locus">Ngar_c25100</name>
</gene>
<feature type="compositionally biased region" description="Basic residues" evidence="1">
    <location>
        <begin position="105"/>
        <end position="128"/>
    </location>
</feature>
<reference evidence="3 4" key="1">
    <citation type="journal article" date="2012" name="Environ. Microbiol.">
        <title>The genome of the ammonia-oxidizing Candidatus Nitrososphaera gargensis: insights into metabolic versatility and environmental adaptations.</title>
        <authorList>
            <person name="Spang A."/>
            <person name="Poehlein A."/>
            <person name="Offre P."/>
            <person name="Zumbragel S."/>
            <person name="Haider S."/>
            <person name="Rychlik N."/>
            <person name="Nowka B."/>
            <person name="Schmeisser C."/>
            <person name="Lebedeva E.V."/>
            <person name="Rattei T."/>
            <person name="Bohm C."/>
            <person name="Schmid M."/>
            <person name="Galushko A."/>
            <person name="Hatzenpichler R."/>
            <person name="Weinmaier T."/>
            <person name="Daniel R."/>
            <person name="Schleper C."/>
            <person name="Spieck E."/>
            <person name="Streit W."/>
            <person name="Wagner M."/>
        </authorList>
    </citation>
    <scope>NUCLEOTIDE SEQUENCE [LARGE SCALE GENOMIC DNA]</scope>
    <source>
        <strain evidence="4">Ga9.2</strain>
    </source>
</reference>
<keyword evidence="4" id="KW-1185">Reference proteome</keyword>
<organism evidence="3 4">
    <name type="scientific">Nitrososphaera gargensis (strain Ga9.2)</name>
    <dbReference type="NCBI Taxonomy" id="1237085"/>
    <lineage>
        <taxon>Archaea</taxon>
        <taxon>Nitrososphaerota</taxon>
        <taxon>Nitrososphaeria</taxon>
        <taxon>Nitrososphaerales</taxon>
        <taxon>Nitrososphaeraceae</taxon>
        <taxon>Nitrososphaera</taxon>
    </lineage>
</organism>
<dbReference type="Proteomes" id="UP000008037">
    <property type="component" value="Chromosome"/>
</dbReference>
<dbReference type="InterPro" id="IPR029058">
    <property type="entry name" value="AB_hydrolase_fold"/>
</dbReference>
<proteinExistence type="predicted"/>
<dbReference type="HOGENOM" id="CLU_1840647_0_0_2"/>
<dbReference type="STRING" id="1237085.Ngar_c25100"/>
<dbReference type="AlphaFoldDB" id="K0IJN8"/>
<dbReference type="GO" id="GO:0016787">
    <property type="term" value="F:hydrolase activity"/>
    <property type="evidence" value="ECO:0007669"/>
    <property type="project" value="UniProtKB-KW"/>
</dbReference>
<name>K0IJN8_NITGG</name>
<sequence length="139" mass="15599">MIHEWWGLNQNIKDMTEQLANEGYVVLAVDLYNGEVATESSRAGQLAGSVRNNPGEAISNLNAAVEYVSSLPNVNSSRVASLGRCLEYSALKTSQSRSTQSTRSRTGRQRHHKPDLHLRRGRARIRKPIRRQLCARRNS</sequence>
<protein>
    <submittedName>
        <fullName evidence="3">Putative dienelactone hydrolase family</fullName>
    </submittedName>
</protein>